<keyword evidence="1" id="KW-0812">Transmembrane</keyword>
<dbReference type="PANTHER" id="PTHR34856">
    <property type="entry name" value="PROTEIN NRFD"/>
    <property type="match status" value="1"/>
</dbReference>
<feature type="transmembrane region" description="Helical" evidence="1">
    <location>
        <begin position="87"/>
        <end position="111"/>
    </location>
</feature>
<protein>
    <submittedName>
        <fullName evidence="2">Putative polysulphide reductase NrfD/PsrC</fullName>
        <ecNumber evidence="2">1.12.98.4</ecNumber>
    </submittedName>
</protein>
<feature type="transmembrane region" description="Helical" evidence="1">
    <location>
        <begin position="123"/>
        <end position="143"/>
    </location>
</feature>
<dbReference type="GO" id="GO:0033796">
    <property type="term" value="F:sulfur reductase activity"/>
    <property type="evidence" value="ECO:0007669"/>
    <property type="project" value="UniProtKB-EC"/>
</dbReference>
<dbReference type="EC" id="1.12.98.4" evidence="2"/>
<sequence length="422" mass="48195">MEKSQIAGLHINQFSLKDFLLSKSMILPYILLALGLWGLCDVYSQRYFLSAINAHDMAINPQSKEVLNGLKEVIWGEGGEVKREAPWTLYIVNYMYMVYSGSGIIFLVALAELLNIDIIKKTAAGFMTLGLAMIFGGLFTIAVDLNILHMHWMFLSPHFTAGMWLMLPLYIIYIPFVMFEIYLLITDRYDIAKKLAVPILLLSIVVDIIEYYIQARLFYMNTARHLWTTYPMLTVYFIVSSFVASSGLMMLYSMITYKDSLKEKLSDLLDYLVGVALYSMVILGAYEATAYLFIDKAWGGVMLFGEFKFYFFAYIIAAVGIPFVILFRRTHSIFWITVASIFIICGTYLGRIMFVYGGNAFPMSDSFGTGFQKYGEYEPIKDYIFFLPHYSEILIILGSIGVVMIVYKTIEALFSISKLNNH</sequence>
<reference evidence="2" key="1">
    <citation type="submission" date="2015-11" db="EMBL/GenBank/DDBJ databases">
        <authorList>
            <person name="Zhang Y."/>
            <person name="Guo Z."/>
        </authorList>
    </citation>
    <scope>NUCLEOTIDE SEQUENCE</scope>
    <source>
        <strain evidence="2">BN30871</strain>
    </source>
</reference>
<gene>
    <name evidence="2" type="ORF">BN3087_610002</name>
</gene>
<keyword evidence="2" id="KW-0560">Oxidoreductase</keyword>
<feature type="transmembrane region" description="Helical" evidence="1">
    <location>
        <begin position="195"/>
        <end position="213"/>
    </location>
</feature>
<dbReference type="PANTHER" id="PTHR34856:SF2">
    <property type="entry name" value="PROTEIN NRFD"/>
    <property type="match status" value="1"/>
</dbReference>
<feature type="transmembrane region" description="Helical" evidence="1">
    <location>
        <begin position="163"/>
        <end position="183"/>
    </location>
</feature>
<keyword evidence="1" id="KW-0472">Membrane</keyword>
<dbReference type="EMBL" id="FAXN01000064">
    <property type="protein sequence ID" value="CUV66142.1"/>
    <property type="molecule type" value="Genomic_DNA"/>
</dbReference>
<feature type="transmembrane region" description="Helical" evidence="1">
    <location>
        <begin position="20"/>
        <end position="39"/>
    </location>
</feature>
<accession>A0A0S4XPX9</accession>
<dbReference type="AlphaFoldDB" id="A0A0S4XPX9"/>
<dbReference type="GO" id="GO:0005886">
    <property type="term" value="C:plasma membrane"/>
    <property type="evidence" value="ECO:0007669"/>
    <property type="project" value="TreeGrafter"/>
</dbReference>
<feature type="transmembrane region" description="Helical" evidence="1">
    <location>
        <begin position="233"/>
        <end position="257"/>
    </location>
</feature>
<evidence type="ECO:0000256" key="1">
    <source>
        <dbReference type="SAM" id="Phobius"/>
    </source>
</evidence>
<feature type="transmembrane region" description="Helical" evidence="1">
    <location>
        <begin position="269"/>
        <end position="294"/>
    </location>
</feature>
<keyword evidence="1" id="KW-1133">Transmembrane helix</keyword>
<feature type="transmembrane region" description="Helical" evidence="1">
    <location>
        <begin position="334"/>
        <end position="356"/>
    </location>
</feature>
<proteinExistence type="predicted"/>
<feature type="transmembrane region" description="Helical" evidence="1">
    <location>
        <begin position="309"/>
        <end position="327"/>
    </location>
</feature>
<dbReference type="InterPro" id="IPR052049">
    <property type="entry name" value="Electron_transfer_protein"/>
</dbReference>
<feature type="transmembrane region" description="Helical" evidence="1">
    <location>
        <begin position="383"/>
        <end position="407"/>
    </location>
</feature>
<name>A0A0S4XPX9_9BACT</name>
<evidence type="ECO:0000313" key="2">
    <source>
        <dbReference type="EMBL" id="CUV66142.1"/>
    </source>
</evidence>
<organism evidence="2">
    <name type="scientific">Sulfurovum sp. enrichment culture clone C5</name>
    <dbReference type="NCBI Taxonomy" id="497650"/>
    <lineage>
        <taxon>Bacteria</taxon>
        <taxon>Pseudomonadati</taxon>
        <taxon>Campylobacterota</taxon>
        <taxon>Epsilonproteobacteria</taxon>
        <taxon>Campylobacterales</taxon>
        <taxon>Sulfurovaceae</taxon>
        <taxon>Sulfurovum</taxon>
        <taxon>environmental samples</taxon>
    </lineage>
</organism>